<evidence type="ECO:0000313" key="1">
    <source>
        <dbReference type="EMBL" id="KAH7667441.1"/>
    </source>
</evidence>
<accession>A0ACB7V2Q0</accession>
<proteinExistence type="predicted"/>
<keyword evidence="2" id="KW-1185">Reference proteome</keyword>
<sequence>MMQIQKTVLGFQLVIYLRILIIFEKFINLNNNLQELEGHNQSFLQTWCFVGL</sequence>
<name>A0ACB7V2Q0_DIOAL</name>
<gene>
    <name evidence="1" type="ORF">IHE45_12G058300</name>
</gene>
<reference evidence="2" key="1">
    <citation type="journal article" date="2022" name="Nat. Commun.">
        <title>Chromosome evolution and the genetic basis of agronomically important traits in greater yam.</title>
        <authorList>
            <person name="Bredeson J.V."/>
            <person name="Lyons J.B."/>
            <person name="Oniyinde I.O."/>
            <person name="Okereke N.R."/>
            <person name="Kolade O."/>
            <person name="Nnabue I."/>
            <person name="Nwadili C.O."/>
            <person name="Hribova E."/>
            <person name="Parker M."/>
            <person name="Nwogha J."/>
            <person name="Shu S."/>
            <person name="Carlson J."/>
            <person name="Kariba R."/>
            <person name="Muthemba S."/>
            <person name="Knop K."/>
            <person name="Barton G.J."/>
            <person name="Sherwood A.V."/>
            <person name="Lopez-Montes A."/>
            <person name="Asiedu R."/>
            <person name="Jamnadass R."/>
            <person name="Muchugi A."/>
            <person name="Goodstein D."/>
            <person name="Egesi C.N."/>
            <person name="Featherston J."/>
            <person name="Asfaw A."/>
            <person name="Simpson G.G."/>
            <person name="Dolezel J."/>
            <person name="Hendre P.S."/>
            <person name="Van Deynze A."/>
            <person name="Kumar P.L."/>
            <person name="Obidiegwu J.E."/>
            <person name="Bhattacharjee R."/>
            <person name="Rokhsar D.S."/>
        </authorList>
    </citation>
    <scope>NUCLEOTIDE SEQUENCE [LARGE SCALE GENOMIC DNA]</scope>
    <source>
        <strain evidence="2">cv. TDa95/00328</strain>
    </source>
</reference>
<protein>
    <submittedName>
        <fullName evidence="1">Uncharacterized protein</fullName>
    </submittedName>
</protein>
<evidence type="ECO:0000313" key="2">
    <source>
        <dbReference type="Proteomes" id="UP000827976"/>
    </source>
</evidence>
<dbReference type="Proteomes" id="UP000827976">
    <property type="component" value="Chromosome 12"/>
</dbReference>
<dbReference type="EMBL" id="CM037022">
    <property type="protein sequence ID" value="KAH7667441.1"/>
    <property type="molecule type" value="Genomic_DNA"/>
</dbReference>
<organism evidence="1 2">
    <name type="scientific">Dioscorea alata</name>
    <name type="common">Purple yam</name>
    <dbReference type="NCBI Taxonomy" id="55571"/>
    <lineage>
        <taxon>Eukaryota</taxon>
        <taxon>Viridiplantae</taxon>
        <taxon>Streptophyta</taxon>
        <taxon>Embryophyta</taxon>
        <taxon>Tracheophyta</taxon>
        <taxon>Spermatophyta</taxon>
        <taxon>Magnoliopsida</taxon>
        <taxon>Liliopsida</taxon>
        <taxon>Dioscoreales</taxon>
        <taxon>Dioscoreaceae</taxon>
        <taxon>Dioscorea</taxon>
    </lineage>
</organism>
<comment type="caution">
    <text evidence="1">The sequence shown here is derived from an EMBL/GenBank/DDBJ whole genome shotgun (WGS) entry which is preliminary data.</text>
</comment>